<protein>
    <submittedName>
        <fullName evidence="2">Uncharacterized protein</fullName>
    </submittedName>
</protein>
<gene>
    <name evidence="2" type="ORF">PSU4_59980</name>
</gene>
<name>A0A511DTE5_9PSEU</name>
<feature type="compositionally biased region" description="Basic and acidic residues" evidence="1">
    <location>
        <begin position="1"/>
        <end position="13"/>
    </location>
</feature>
<evidence type="ECO:0000256" key="1">
    <source>
        <dbReference type="SAM" id="MobiDB-lite"/>
    </source>
</evidence>
<dbReference type="Proteomes" id="UP000321685">
    <property type="component" value="Unassembled WGS sequence"/>
</dbReference>
<accession>A0A511DTE5</accession>
<comment type="caution">
    <text evidence="2">The sequence shown here is derived from an EMBL/GenBank/DDBJ whole genome shotgun (WGS) entry which is preliminary data.</text>
</comment>
<organism evidence="2 3">
    <name type="scientific">Pseudonocardia sulfidoxydans NBRC 16205</name>
    <dbReference type="NCBI Taxonomy" id="1223511"/>
    <lineage>
        <taxon>Bacteria</taxon>
        <taxon>Bacillati</taxon>
        <taxon>Actinomycetota</taxon>
        <taxon>Actinomycetes</taxon>
        <taxon>Pseudonocardiales</taxon>
        <taxon>Pseudonocardiaceae</taxon>
        <taxon>Pseudonocardia</taxon>
    </lineage>
</organism>
<dbReference type="AlphaFoldDB" id="A0A511DTE5"/>
<evidence type="ECO:0000313" key="3">
    <source>
        <dbReference type="Proteomes" id="UP000321685"/>
    </source>
</evidence>
<feature type="region of interest" description="Disordered" evidence="1">
    <location>
        <begin position="1"/>
        <end position="35"/>
    </location>
</feature>
<evidence type="ECO:0000313" key="2">
    <source>
        <dbReference type="EMBL" id="GEL27044.1"/>
    </source>
</evidence>
<dbReference type="RefSeq" id="WP_186817268.1">
    <property type="nucleotide sequence ID" value="NZ_BJVJ01000138.1"/>
</dbReference>
<dbReference type="EMBL" id="BJVJ01000138">
    <property type="protein sequence ID" value="GEL27044.1"/>
    <property type="molecule type" value="Genomic_DNA"/>
</dbReference>
<keyword evidence="3" id="KW-1185">Reference proteome</keyword>
<sequence length="66" mass="6725">MIRRSKDAVRDRAATGLGGGAVDGALRGPHGPTRRIPRLTAVDGLFGIEEAGAPEVFRAEAAGGQA</sequence>
<proteinExistence type="predicted"/>
<reference evidence="2 3" key="1">
    <citation type="submission" date="2019-07" db="EMBL/GenBank/DDBJ databases">
        <title>Whole genome shotgun sequence of Pseudonocardia sulfidoxydans NBRC 16205.</title>
        <authorList>
            <person name="Hosoyama A."/>
            <person name="Uohara A."/>
            <person name="Ohji S."/>
            <person name="Ichikawa N."/>
        </authorList>
    </citation>
    <scope>NUCLEOTIDE SEQUENCE [LARGE SCALE GENOMIC DNA]</scope>
    <source>
        <strain evidence="2 3">NBRC 16205</strain>
    </source>
</reference>